<reference evidence="8" key="1">
    <citation type="journal article" date="2013" name="Genome Announc.">
        <title>Draft genome sequence of the ascomycete Phaeoacremonium aleophilum strain UCR-PA7, a causal agent of the esca disease complex in grapevines.</title>
        <authorList>
            <person name="Blanco-Ulate B."/>
            <person name="Rolshausen P."/>
            <person name="Cantu D."/>
        </authorList>
    </citation>
    <scope>NUCLEOTIDE SEQUENCE [LARGE SCALE GENOMIC DNA]</scope>
    <source>
        <strain evidence="8">UCR-PA7</strain>
    </source>
</reference>
<dbReference type="Pfam" id="PF05577">
    <property type="entry name" value="Peptidase_S28"/>
    <property type="match status" value="1"/>
</dbReference>
<keyword evidence="3 6" id="KW-0732">Signal</keyword>
<gene>
    <name evidence="7" type="ORF">UCRPA7_8021</name>
</gene>
<sequence>MMKSLALASVLLAHRAAAVHLSGGVQMVPPPLEDDRVGIQKRSTGQATFQQLIDHDHPELGTFSQQFWWSDEFYAGPGSPVVFFTPGEAAAAPYTGYLTNRTITGLFAQAIGGAVVIMEHRYYGTSSPYTVLTSANLSLLNLPQSIADTTYFANNVQLPFDTNGSSNAGSAPWVFSGGSYSGALSAWVESVDPGTFWAYHASSAVVEAVGDFWEYFHPVQLGMPKNCSTDVSKVINYVDKILKGDDAAAKQSLKEKFGLGGIVHDDDFASALENGPWNWQGNSFTSGYSGFYQWCDYVENAGPAFPNNTVPGEEGVGLCKALNGYAKWTKEIMLPGYCAGYGYDEWTDDLEVGCFDTYNASSPIFTDIRLDNNVNRQWNWFLCNEPFKYWQNGAPADRPSIVSRLVNNAYWERQCSLFFPEDTYGIAQGKDVDDVNAYTGGWFHTNTTRLIWTNGQFDPWLDATVSSSFRPGGPFEGTPEAPVQVIPKGIHCSDLLARNGAANAGVQQVIDNEIAVIKGWVDEYYDLKGRRKLGDHQYSHGYFCG</sequence>
<evidence type="ECO:0000256" key="4">
    <source>
        <dbReference type="ARBA" id="ARBA00022801"/>
    </source>
</evidence>
<feature type="chain" id="PRO_5004451907" evidence="6">
    <location>
        <begin position="19"/>
        <end position="545"/>
    </location>
</feature>
<dbReference type="eggNOG" id="KOG2182">
    <property type="taxonomic scope" value="Eukaryota"/>
</dbReference>
<evidence type="ECO:0000256" key="6">
    <source>
        <dbReference type="SAM" id="SignalP"/>
    </source>
</evidence>
<dbReference type="OrthoDB" id="1735038at2759"/>
<dbReference type="PANTHER" id="PTHR11010">
    <property type="entry name" value="PROTEASE S28 PRO-X CARBOXYPEPTIDASE-RELATED"/>
    <property type="match status" value="1"/>
</dbReference>
<dbReference type="EMBL" id="KB933334">
    <property type="protein sequence ID" value="EON96488.1"/>
    <property type="molecule type" value="Genomic_DNA"/>
</dbReference>
<dbReference type="InterPro" id="IPR008758">
    <property type="entry name" value="Peptidase_S28"/>
</dbReference>
<accession>R8BAY2</accession>
<keyword evidence="2" id="KW-0645">Protease</keyword>
<proteinExistence type="inferred from homology"/>
<protein>
    <submittedName>
        <fullName evidence="7">Putative serine peptidase protein</fullName>
    </submittedName>
</protein>
<keyword evidence="5" id="KW-0325">Glycoprotein</keyword>
<dbReference type="AlphaFoldDB" id="R8BAY2"/>
<evidence type="ECO:0000256" key="1">
    <source>
        <dbReference type="ARBA" id="ARBA00011079"/>
    </source>
</evidence>
<dbReference type="HOGENOM" id="CLU_023630_1_0_1"/>
<keyword evidence="8" id="KW-1185">Reference proteome</keyword>
<dbReference type="SUPFAM" id="SSF53474">
    <property type="entry name" value="alpha/beta-Hydrolases"/>
    <property type="match status" value="1"/>
</dbReference>
<dbReference type="GeneID" id="19328835"/>
<dbReference type="KEGG" id="tmn:UCRPA7_8021"/>
<name>R8BAY2_PHAM7</name>
<evidence type="ECO:0000256" key="2">
    <source>
        <dbReference type="ARBA" id="ARBA00022670"/>
    </source>
</evidence>
<evidence type="ECO:0000256" key="3">
    <source>
        <dbReference type="ARBA" id="ARBA00022729"/>
    </source>
</evidence>
<dbReference type="GO" id="GO:0008239">
    <property type="term" value="F:dipeptidyl-peptidase activity"/>
    <property type="evidence" value="ECO:0007669"/>
    <property type="project" value="TreeGrafter"/>
</dbReference>
<evidence type="ECO:0000313" key="8">
    <source>
        <dbReference type="Proteomes" id="UP000014074"/>
    </source>
</evidence>
<dbReference type="PANTHER" id="PTHR11010:SF23">
    <property type="entry name" value="SERINE PEPTIDASE"/>
    <property type="match status" value="1"/>
</dbReference>
<dbReference type="GO" id="GO:0070008">
    <property type="term" value="F:serine-type exopeptidase activity"/>
    <property type="evidence" value="ECO:0007669"/>
    <property type="project" value="InterPro"/>
</dbReference>
<evidence type="ECO:0000256" key="5">
    <source>
        <dbReference type="ARBA" id="ARBA00023180"/>
    </source>
</evidence>
<organism evidence="7 8">
    <name type="scientific">Phaeoacremonium minimum (strain UCR-PA7)</name>
    <name type="common">Esca disease fungus</name>
    <name type="synonym">Togninia minima</name>
    <dbReference type="NCBI Taxonomy" id="1286976"/>
    <lineage>
        <taxon>Eukaryota</taxon>
        <taxon>Fungi</taxon>
        <taxon>Dikarya</taxon>
        <taxon>Ascomycota</taxon>
        <taxon>Pezizomycotina</taxon>
        <taxon>Sordariomycetes</taxon>
        <taxon>Sordariomycetidae</taxon>
        <taxon>Togniniales</taxon>
        <taxon>Togniniaceae</taxon>
        <taxon>Phaeoacremonium</taxon>
    </lineage>
</organism>
<dbReference type="Proteomes" id="UP000014074">
    <property type="component" value="Unassembled WGS sequence"/>
</dbReference>
<dbReference type="RefSeq" id="XP_007918734.1">
    <property type="nucleotide sequence ID" value="XM_007920543.1"/>
</dbReference>
<dbReference type="InterPro" id="IPR029058">
    <property type="entry name" value="AB_hydrolase_fold"/>
</dbReference>
<dbReference type="FunFam" id="3.40.50.1820:FF:000165">
    <property type="entry name" value="Serine peptidase, putative"/>
    <property type="match status" value="1"/>
</dbReference>
<dbReference type="Gene3D" id="3.40.50.1820">
    <property type="entry name" value="alpha/beta hydrolase"/>
    <property type="match status" value="2"/>
</dbReference>
<dbReference type="GO" id="GO:0006508">
    <property type="term" value="P:proteolysis"/>
    <property type="evidence" value="ECO:0007669"/>
    <property type="project" value="UniProtKB-KW"/>
</dbReference>
<evidence type="ECO:0000313" key="7">
    <source>
        <dbReference type="EMBL" id="EON96488.1"/>
    </source>
</evidence>
<comment type="similarity">
    <text evidence="1">Belongs to the peptidase S28 family.</text>
</comment>
<feature type="signal peptide" evidence="6">
    <location>
        <begin position="1"/>
        <end position="18"/>
    </location>
</feature>
<keyword evidence="4" id="KW-0378">Hydrolase</keyword>